<organism evidence="1 2">
    <name type="scientific">Paramecium pentaurelia</name>
    <dbReference type="NCBI Taxonomy" id="43138"/>
    <lineage>
        <taxon>Eukaryota</taxon>
        <taxon>Sar</taxon>
        <taxon>Alveolata</taxon>
        <taxon>Ciliophora</taxon>
        <taxon>Intramacronucleata</taxon>
        <taxon>Oligohymenophorea</taxon>
        <taxon>Peniculida</taxon>
        <taxon>Parameciidae</taxon>
        <taxon>Paramecium</taxon>
    </lineage>
</organism>
<proteinExistence type="predicted"/>
<reference evidence="1" key="1">
    <citation type="submission" date="2021-01" db="EMBL/GenBank/DDBJ databases">
        <authorList>
            <consortium name="Genoscope - CEA"/>
            <person name="William W."/>
        </authorList>
    </citation>
    <scope>NUCLEOTIDE SEQUENCE</scope>
</reference>
<evidence type="ECO:0000313" key="2">
    <source>
        <dbReference type="Proteomes" id="UP000689195"/>
    </source>
</evidence>
<protein>
    <submittedName>
        <fullName evidence="1">Uncharacterized protein</fullName>
    </submittedName>
</protein>
<dbReference type="AlphaFoldDB" id="A0A8S1YI79"/>
<sequence>MNEIEEQYFTIKSLEDGYINLAKTTCVEEQKSNKMDRLIGGFEQQLINKLQSSIQKWIFIQGMLQFFFNFQISQKDIVPMDQDQPFL</sequence>
<name>A0A8S1YI79_9CILI</name>
<comment type="caution">
    <text evidence="1">The sequence shown here is derived from an EMBL/GenBank/DDBJ whole genome shotgun (WGS) entry which is preliminary data.</text>
</comment>
<dbReference type="Proteomes" id="UP000689195">
    <property type="component" value="Unassembled WGS sequence"/>
</dbReference>
<gene>
    <name evidence="1" type="ORF">PPENT_87.1.T1830003</name>
</gene>
<dbReference type="EMBL" id="CAJJDO010000183">
    <property type="protein sequence ID" value="CAD8213640.1"/>
    <property type="molecule type" value="Genomic_DNA"/>
</dbReference>
<accession>A0A8S1YI79</accession>
<keyword evidence="2" id="KW-1185">Reference proteome</keyword>
<evidence type="ECO:0000313" key="1">
    <source>
        <dbReference type="EMBL" id="CAD8213640.1"/>
    </source>
</evidence>